<dbReference type="PROSITE" id="PS00137">
    <property type="entry name" value="SUBTILASE_HIS"/>
    <property type="match status" value="1"/>
</dbReference>
<dbReference type="PROSITE" id="PS00138">
    <property type="entry name" value="SUBTILASE_SER"/>
    <property type="match status" value="1"/>
</dbReference>
<dbReference type="Pfam" id="PF00082">
    <property type="entry name" value="Peptidase_S8"/>
    <property type="match status" value="1"/>
</dbReference>
<keyword evidence="7 10" id="KW-0720">Serine protease</keyword>
<name>A0ABQ2QZY7_9ACTN</name>
<feature type="active site" description="Charge relay system" evidence="10">
    <location>
        <position position="284"/>
    </location>
</feature>
<keyword evidence="4 10" id="KW-0645">Protease</keyword>
<dbReference type="InterPro" id="IPR023827">
    <property type="entry name" value="Peptidase_S8_Asp-AS"/>
</dbReference>
<gene>
    <name evidence="16" type="ORF">GCM10010140_36150</name>
</gene>
<dbReference type="Gene3D" id="3.40.50.200">
    <property type="entry name" value="Peptidase S8/S53 domain"/>
    <property type="match status" value="1"/>
</dbReference>
<evidence type="ECO:0000256" key="1">
    <source>
        <dbReference type="ARBA" id="ARBA00004162"/>
    </source>
</evidence>
<evidence type="ECO:0000313" key="17">
    <source>
        <dbReference type="Proteomes" id="UP000611554"/>
    </source>
</evidence>
<keyword evidence="17" id="KW-1185">Reference proteome</keyword>
<evidence type="ECO:0000256" key="7">
    <source>
        <dbReference type="ARBA" id="ARBA00022825"/>
    </source>
</evidence>
<evidence type="ECO:0000256" key="8">
    <source>
        <dbReference type="ARBA" id="ARBA00022989"/>
    </source>
</evidence>
<dbReference type="InterPro" id="IPR036852">
    <property type="entry name" value="Peptidase_S8/S53_dom_sf"/>
</dbReference>
<dbReference type="PROSITE" id="PS51892">
    <property type="entry name" value="SUBTILASE"/>
    <property type="match status" value="1"/>
</dbReference>
<evidence type="ECO:0000256" key="14">
    <source>
        <dbReference type="SAM" id="SignalP"/>
    </source>
</evidence>
<dbReference type="EMBL" id="BMQJ01000008">
    <property type="protein sequence ID" value="GGQ02696.1"/>
    <property type="molecule type" value="Genomic_DNA"/>
</dbReference>
<dbReference type="Proteomes" id="UP000611554">
    <property type="component" value="Unassembled WGS sequence"/>
</dbReference>
<feature type="region of interest" description="Disordered" evidence="12">
    <location>
        <begin position="29"/>
        <end position="68"/>
    </location>
</feature>
<accession>A0ABQ2QZY7</accession>
<reference evidence="17" key="1">
    <citation type="journal article" date="2019" name="Int. J. Syst. Evol. Microbiol.">
        <title>The Global Catalogue of Microorganisms (GCM) 10K type strain sequencing project: providing services to taxonomists for standard genome sequencing and annotation.</title>
        <authorList>
            <consortium name="The Broad Institute Genomics Platform"/>
            <consortium name="The Broad Institute Genome Sequencing Center for Infectious Disease"/>
            <person name="Wu L."/>
            <person name="Ma J."/>
        </authorList>
    </citation>
    <scope>NUCLEOTIDE SEQUENCE [LARGE SCALE GENOMIC DNA]</scope>
    <source>
        <strain evidence="17">JCM 3115</strain>
    </source>
</reference>
<feature type="domain" description="Peptidase S8/S53" evidence="15">
    <location>
        <begin position="89"/>
        <end position="317"/>
    </location>
</feature>
<sequence length="412" mass="41528">MVIGRTLAAVSLLAAAAAPGPSVARAATATMAPPGPPAAARAVPLPEGPPAARAAEPTQCTPKPGTRSIAEPWAQRRLSLRDVWRLTKGAGVTVAVVDSGLDITHPQLKGAAVYDVTGSDTGTRDCDGHGTAVAGILAGRQRKESPFSGVAPQARLISVKHTVTSKGDVGNLARAIARAADLGADVINVSVRASDHPDLRTAVTYAQAKGAVIVAAAGNSEDNDSTPAYPATYTGVLSVGAAGPDGRRTDFSNTGSPVSVLAPGEGVTSTWPWVTYREDLRGTSFAAPYVAGVVALVRAYHPELSAEATVRRITLTADGGTGAGVGAGMVNPLLAVTAVLPSEAVALAPPPPVPLPPDAIRRAPAKDVRSMSIAGWVALGSFAAAGAVVVAGIAIPAGRRRRWRAGALENGA</sequence>
<evidence type="ECO:0000256" key="4">
    <source>
        <dbReference type="ARBA" id="ARBA00022670"/>
    </source>
</evidence>
<protein>
    <submittedName>
        <fullName evidence="16">Peptidase S8</fullName>
    </submittedName>
</protein>
<evidence type="ECO:0000256" key="9">
    <source>
        <dbReference type="ARBA" id="ARBA00023136"/>
    </source>
</evidence>
<dbReference type="PROSITE" id="PS00136">
    <property type="entry name" value="SUBTILASE_ASP"/>
    <property type="match status" value="1"/>
</dbReference>
<evidence type="ECO:0000256" key="2">
    <source>
        <dbReference type="ARBA" id="ARBA00011073"/>
    </source>
</evidence>
<keyword evidence="5 13" id="KW-0812">Transmembrane</keyword>
<dbReference type="InterPro" id="IPR023834">
    <property type="entry name" value="T7SS_pept_S8A_mycosin"/>
</dbReference>
<feature type="transmembrane region" description="Helical" evidence="13">
    <location>
        <begin position="373"/>
        <end position="395"/>
    </location>
</feature>
<feature type="active site" description="Charge relay system" evidence="10">
    <location>
        <position position="98"/>
    </location>
</feature>
<dbReference type="SUPFAM" id="SSF52743">
    <property type="entry name" value="Subtilisin-like"/>
    <property type="match status" value="1"/>
</dbReference>
<keyword evidence="9 13" id="KW-0472">Membrane</keyword>
<comment type="caution">
    <text evidence="16">The sequence shown here is derived from an EMBL/GenBank/DDBJ whole genome shotgun (WGS) entry which is preliminary data.</text>
</comment>
<comment type="subcellular location">
    <subcellularLocation>
        <location evidence="1">Cell membrane</location>
        <topology evidence="1">Single-pass membrane protein</topology>
    </subcellularLocation>
</comment>
<evidence type="ECO:0000256" key="13">
    <source>
        <dbReference type="SAM" id="Phobius"/>
    </source>
</evidence>
<feature type="chain" id="PRO_5045041601" evidence="14">
    <location>
        <begin position="27"/>
        <end position="412"/>
    </location>
</feature>
<evidence type="ECO:0000256" key="12">
    <source>
        <dbReference type="SAM" id="MobiDB-lite"/>
    </source>
</evidence>
<dbReference type="NCBIfam" id="TIGR03921">
    <property type="entry name" value="T7SS_mycosin"/>
    <property type="match status" value="1"/>
</dbReference>
<evidence type="ECO:0000256" key="5">
    <source>
        <dbReference type="ARBA" id="ARBA00022692"/>
    </source>
</evidence>
<dbReference type="InterPro" id="IPR050131">
    <property type="entry name" value="Peptidase_S8_subtilisin-like"/>
</dbReference>
<organism evidence="16 17">
    <name type="scientific">Streptosporangium pseudovulgare</name>
    <dbReference type="NCBI Taxonomy" id="35765"/>
    <lineage>
        <taxon>Bacteria</taxon>
        <taxon>Bacillati</taxon>
        <taxon>Actinomycetota</taxon>
        <taxon>Actinomycetes</taxon>
        <taxon>Streptosporangiales</taxon>
        <taxon>Streptosporangiaceae</taxon>
        <taxon>Streptosporangium</taxon>
    </lineage>
</organism>
<keyword evidence="6 10" id="KW-0378">Hydrolase</keyword>
<comment type="similarity">
    <text evidence="2 10 11">Belongs to the peptidase S8 family.</text>
</comment>
<proteinExistence type="inferred from homology"/>
<dbReference type="PANTHER" id="PTHR43806">
    <property type="entry name" value="PEPTIDASE S8"/>
    <property type="match status" value="1"/>
</dbReference>
<feature type="signal peptide" evidence="14">
    <location>
        <begin position="1"/>
        <end position="26"/>
    </location>
</feature>
<evidence type="ECO:0000256" key="10">
    <source>
        <dbReference type="PROSITE-ProRule" id="PRU01240"/>
    </source>
</evidence>
<keyword evidence="3" id="KW-1003">Cell membrane</keyword>
<dbReference type="InterPro" id="IPR015500">
    <property type="entry name" value="Peptidase_S8_subtilisin-rel"/>
</dbReference>
<dbReference type="InterPro" id="IPR022398">
    <property type="entry name" value="Peptidase_S8_His-AS"/>
</dbReference>
<feature type="compositionally biased region" description="Low complexity" evidence="12">
    <location>
        <begin position="29"/>
        <end position="57"/>
    </location>
</feature>
<evidence type="ECO:0000313" key="16">
    <source>
        <dbReference type="EMBL" id="GGQ02696.1"/>
    </source>
</evidence>
<evidence type="ECO:0000259" key="15">
    <source>
        <dbReference type="Pfam" id="PF00082"/>
    </source>
</evidence>
<dbReference type="PANTHER" id="PTHR43806:SF11">
    <property type="entry name" value="CEREVISIN-RELATED"/>
    <property type="match status" value="1"/>
</dbReference>
<keyword evidence="14" id="KW-0732">Signal</keyword>
<evidence type="ECO:0000256" key="3">
    <source>
        <dbReference type="ARBA" id="ARBA00022475"/>
    </source>
</evidence>
<evidence type="ECO:0000256" key="6">
    <source>
        <dbReference type="ARBA" id="ARBA00022801"/>
    </source>
</evidence>
<feature type="active site" description="Charge relay system" evidence="10">
    <location>
        <position position="129"/>
    </location>
</feature>
<keyword evidence="8 13" id="KW-1133">Transmembrane helix</keyword>
<dbReference type="InterPro" id="IPR000209">
    <property type="entry name" value="Peptidase_S8/S53_dom"/>
</dbReference>
<evidence type="ECO:0000256" key="11">
    <source>
        <dbReference type="RuleBase" id="RU003355"/>
    </source>
</evidence>
<dbReference type="PRINTS" id="PR00723">
    <property type="entry name" value="SUBTILISIN"/>
</dbReference>
<dbReference type="InterPro" id="IPR023828">
    <property type="entry name" value="Peptidase_S8_Ser-AS"/>
</dbReference>